<accession>A0A0S2TFG4</accession>
<dbReference type="PANTHER" id="PTHR42733">
    <property type="entry name" value="DJ-1 PROTEIN"/>
    <property type="match status" value="1"/>
</dbReference>
<dbReference type="PANTHER" id="PTHR42733:SF12">
    <property type="entry name" value="PROTEINASE"/>
    <property type="match status" value="1"/>
</dbReference>
<dbReference type="Pfam" id="PF01965">
    <property type="entry name" value="DJ-1_PfpI"/>
    <property type="match status" value="1"/>
</dbReference>
<organism evidence="3 4">
    <name type="scientific">Candidatus Tenderia electrophaga</name>
    <dbReference type="NCBI Taxonomy" id="1748243"/>
    <lineage>
        <taxon>Bacteria</taxon>
        <taxon>Pseudomonadati</taxon>
        <taxon>Pseudomonadota</taxon>
        <taxon>Gammaproteobacteria</taxon>
        <taxon>Candidatus Tenderiales</taxon>
        <taxon>Candidatus Tenderiaceae</taxon>
        <taxon>Candidatus Tenderia</taxon>
    </lineage>
</organism>
<dbReference type="NCBIfam" id="TIGR01382">
    <property type="entry name" value="PfpI"/>
    <property type="match status" value="1"/>
</dbReference>
<reference evidence="3" key="1">
    <citation type="submission" date="2015-10" db="EMBL/GenBank/DDBJ databases">
        <title>Description of Candidatus Tenderia electrophaga gen. nov, sp. nov., an Uncultivated Electroautotroph from a Biocathode Enrichment.</title>
        <authorList>
            <person name="Eddie B.J."/>
            <person name="Malanoski A.P."/>
            <person name="Wang Z."/>
            <person name="Hall R.J."/>
            <person name="Oh S.D."/>
            <person name="Heiner C."/>
            <person name="Lin B."/>
            <person name="Strycharz-Glaven S.M."/>
        </authorList>
    </citation>
    <scope>NUCLEOTIDE SEQUENCE [LARGE SCALE GENOMIC DNA]</scope>
    <source>
        <strain evidence="3">NRL1</strain>
    </source>
</reference>
<dbReference type="PROSITE" id="PS51273">
    <property type="entry name" value="GATASE_TYPE_1"/>
    <property type="match status" value="1"/>
</dbReference>
<comment type="similarity">
    <text evidence="1">Belongs to the peptidase C56 family.</text>
</comment>
<proteinExistence type="inferred from homology"/>
<evidence type="ECO:0000256" key="1">
    <source>
        <dbReference type="ARBA" id="ARBA00008542"/>
    </source>
</evidence>
<evidence type="ECO:0000259" key="2">
    <source>
        <dbReference type="Pfam" id="PF01965"/>
    </source>
</evidence>
<dbReference type="AlphaFoldDB" id="A0A0S2TFG4"/>
<dbReference type="InterPro" id="IPR006286">
    <property type="entry name" value="C56_PfpI-like"/>
</dbReference>
<dbReference type="KEGG" id="tee:Tel_12455"/>
<dbReference type="EMBL" id="CP013099">
    <property type="protein sequence ID" value="ALP53880.1"/>
    <property type="molecule type" value="Genomic_DNA"/>
</dbReference>
<protein>
    <submittedName>
        <fullName evidence="3">General stress protein</fullName>
    </submittedName>
</protein>
<evidence type="ECO:0000313" key="3">
    <source>
        <dbReference type="EMBL" id="ALP53880.1"/>
    </source>
</evidence>
<sequence length="170" mass="18453">MAHVAMLVGDGFEDSEFQVPFQTLRDAGDEVVVLGREAGALIHGKTQNSAVEIDRAVADADPDEFDALVIPGGHGPDNLRTDAKAVEFTRRFVQSGKPVAAICHGPQLLIEAGVVKGQILTSWPSVRTDLENAGARWVDEPLVEDDNLITSRKPDDLDDFCEALLKRLHD</sequence>
<dbReference type="STRING" id="1748243.Tel_12455"/>
<dbReference type="InterPro" id="IPR002818">
    <property type="entry name" value="DJ-1/PfpI"/>
</dbReference>
<dbReference type="CDD" id="cd03134">
    <property type="entry name" value="GATase1_PfpI_like"/>
    <property type="match status" value="1"/>
</dbReference>
<dbReference type="Proteomes" id="UP000055136">
    <property type="component" value="Chromosome"/>
</dbReference>
<evidence type="ECO:0000313" key="4">
    <source>
        <dbReference type="Proteomes" id="UP000055136"/>
    </source>
</evidence>
<dbReference type="SUPFAM" id="SSF52317">
    <property type="entry name" value="Class I glutamine amidotransferase-like"/>
    <property type="match status" value="1"/>
</dbReference>
<dbReference type="PROSITE" id="PS51276">
    <property type="entry name" value="PEPTIDASE_C56_PFPI"/>
    <property type="match status" value="1"/>
</dbReference>
<feature type="domain" description="DJ-1/PfpI" evidence="2">
    <location>
        <begin position="3"/>
        <end position="166"/>
    </location>
</feature>
<dbReference type="Gene3D" id="3.40.50.880">
    <property type="match status" value="1"/>
</dbReference>
<dbReference type="InterPro" id="IPR029062">
    <property type="entry name" value="Class_I_gatase-like"/>
</dbReference>
<name>A0A0S2TFG4_9GAMM</name>
<keyword evidence="4" id="KW-1185">Reference proteome</keyword>
<gene>
    <name evidence="3" type="ORF">Tel_12455</name>
</gene>